<evidence type="ECO:0000256" key="3">
    <source>
        <dbReference type="ARBA" id="ARBA00022475"/>
    </source>
</evidence>
<dbReference type="SUPFAM" id="SSF161098">
    <property type="entry name" value="MetI-like"/>
    <property type="match status" value="1"/>
</dbReference>
<evidence type="ECO:0000256" key="2">
    <source>
        <dbReference type="ARBA" id="ARBA00022448"/>
    </source>
</evidence>
<feature type="compositionally biased region" description="Pro residues" evidence="8">
    <location>
        <begin position="32"/>
        <end position="41"/>
    </location>
</feature>
<comment type="similarity">
    <text evidence="7">Belongs to the binding-protein-dependent transport system permease family.</text>
</comment>
<dbReference type="PANTHER" id="PTHR30193">
    <property type="entry name" value="ABC TRANSPORTER PERMEASE PROTEIN"/>
    <property type="match status" value="1"/>
</dbReference>
<evidence type="ECO:0000313" key="11">
    <source>
        <dbReference type="Proteomes" id="UP000617734"/>
    </source>
</evidence>
<dbReference type="InterPro" id="IPR000515">
    <property type="entry name" value="MetI-like"/>
</dbReference>
<name>A0A919KVZ3_9ACTN</name>
<evidence type="ECO:0000256" key="5">
    <source>
        <dbReference type="ARBA" id="ARBA00022989"/>
    </source>
</evidence>
<keyword evidence="11" id="KW-1185">Reference proteome</keyword>
<reference evidence="10" key="2">
    <citation type="submission" date="2020-09" db="EMBL/GenBank/DDBJ databases">
        <authorList>
            <person name="Sun Q."/>
            <person name="Ohkuma M."/>
        </authorList>
    </citation>
    <scope>NUCLEOTIDE SEQUENCE</scope>
    <source>
        <strain evidence="10">JCM 4646</strain>
    </source>
</reference>
<dbReference type="CDD" id="cd06261">
    <property type="entry name" value="TM_PBP2"/>
    <property type="match status" value="1"/>
</dbReference>
<dbReference type="Pfam" id="PF00528">
    <property type="entry name" value="BPD_transp_1"/>
    <property type="match status" value="1"/>
</dbReference>
<gene>
    <name evidence="10" type="ORF">GCM10018781_44110</name>
</gene>
<feature type="transmembrane region" description="Helical" evidence="7">
    <location>
        <begin position="256"/>
        <end position="274"/>
    </location>
</feature>
<dbReference type="GO" id="GO:0055085">
    <property type="term" value="P:transmembrane transport"/>
    <property type="evidence" value="ECO:0007669"/>
    <property type="project" value="InterPro"/>
</dbReference>
<dbReference type="InterPro" id="IPR051393">
    <property type="entry name" value="ABC_transporter_permease"/>
</dbReference>
<proteinExistence type="inferred from homology"/>
<dbReference type="GeneID" id="95354803"/>
<keyword evidence="3" id="KW-1003">Cell membrane</keyword>
<dbReference type="GO" id="GO:0005886">
    <property type="term" value="C:plasma membrane"/>
    <property type="evidence" value="ECO:0007669"/>
    <property type="project" value="UniProtKB-SubCell"/>
</dbReference>
<evidence type="ECO:0000256" key="6">
    <source>
        <dbReference type="ARBA" id="ARBA00023136"/>
    </source>
</evidence>
<dbReference type="Gene3D" id="1.10.3720.10">
    <property type="entry name" value="MetI-like"/>
    <property type="match status" value="1"/>
</dbReference>
<feature type="compositionally biased region" description="Pro residues" evidence="8">
    <location>
        <begin position="13"/>
        <end position="23"/>
    </location>
</feature>
<keyword evidence="2 7" id="KW-0813">Transport</keyword>
<accession>A0A919KVZ3</accession>
<feature type="transmembrane region" description="Helical" evidence="7">
    <location>
        <begin position="305"/>
        <end position="327"/>
    </location>
</feature>
<comment type="subcellular location">
    <subcellularLocation>
        <location evidence="1 7">Cell membrane</location>
        <topology evidence="1 7">Multi-pass membrane protein</topology>
    </subcellularLocation>
</comment>
<evidence type="ECO:0000313" key="10">
    <source>
        <dbReference type="EMBL" id="GHH75370.1"/>
    </source>
</evidence>
<reference evidence="10" key="1">
    <citation type="journal article" date="2014" name="Int. J. Syst. Evol. Microbiol.">
        <title>Complete genome sequence of Corynebacterium casei LMG S-19264T (=DSM 44701T), isolated from a smear-ripened cheese.</title>
        <authorList>
            <consortium name="US DOE Joint Genome Institute (JGI-PGF)"/>
            <person name="Walter F."/>
            <person name="Albersmeier A."/>
            <person name="Kalinowski J."/>
            <person name="Ruckert C."/>
        </authorList>
    </citation>
    <scope>NUCLEOTIDE SEQUENCE</scope>
    <source>
        <strain evidence="10">JCM 4646</strain>
    </source>
</reference>
<keyword evidence="4 7" id="KW-0812">Transmembrane</keyword>
<dbReference type="PROSITE" id="PS50928">
    <property type="entry name" value="ABC_TM1"/>
    <property type="match status" value="1"/>
</dbReference>
<feature type="domain" description="ABC transmembrane type-1" evidence="9">
    <location>
        <begin position="114"/>
        <end position="326"/>
    </location>
</feature>
<evidence type="ECO:0000256" key="1">
    <source>
        <dbReference type="ARBA" id="ARBA00004651"/>
    </source>
</evidence>
<feature type="transmembrane region" description="Helical" evidence="7">
    <location>
        <begin position="55"/>
        <end position="76"/>
    </location>
</feature>
<keyword evidence="6 7" id="KW-0472">Membrane</keyword>
<feature type="region of interest" description="Disordered" evidence="8">
    <location>
        <begin position="1"/>
        <end position="45"/>
    </location>
</feature>
<organism evidence="10 11">
    <name type="scientific">Kitasatospora indigofera</name>
    <dbReference type="NCBI Taxonomy" id="67307"/>
    <lineage>
        <taxon>Bacteria</taxon>
        <taxon>Bacillati</taxon>
        <taxon>Actinomycetota</taxon>
        <taxon>Actinomycetes</taxon>
        <taxon>Kitasatosporales</taxon>
        <taxon>Streptomycetaceae</taxon>
        <taxon>Kitasatospora</taxon>
    </lineage>
</organism>
<dbReference type="InterPro" id="IPR035906">
    <property type="entry name" value="MetI-like_sf"/>
</dbReference>
<dbReference type="AlphaFoldDB" id="A0A919KVZ3"/>
<evidence type="ECO:0000256" key="8">
    <source>
        <dbReference type="SAM" id="MobiDB-lite"/>
    </source>
</evidence>
<feature type="transmembrane region" description="Helical" evidence="7">
    <location>
        <begin position="119"/>
        <end position="139"/>
    </location>
</feature>
<protein>
    <submittedName>
        <fullName evidence="10">Sugar ABC transporter permease</fullName>
    </submittedName>
</protein>
<sequence length="334" mass="36684">MTAEPLTAHRDPAPAPGAAPAPGPVRAGRPGPAGPTAPAPAAPAGRLRRKVRDNLVAHLFLAAGILCFALFSWYPIVRGLLLSFQQVNFAEPARWVGLDNFRRLFEDPLFLTAWRNTGWFTLLALVFGFAAPFATAVVLNELRGGRSYLRMTVYLPVMLPPVVTMLLWRWFYDPGPGLFNRALDVLHLPAQQWLESQNLSMVSLVLVSTWANMGTTTLVYLAALGGIPGELYEAAELDGASIRQRLWHVTVPQMRFILMITLLLQVIGTMQVFVEPFVLTGGGPNDATVTVLLLLYRYAFVYNDFGLASAMSTVLFVVLGLFAGIYLRLTRTKG</sequence>
<dbReference type="Proteomes" id="UP000617734">
    <property type="component" value="Unassembled WGS sequence"/>
</dbReference>
<keyword evidence="5 7" id="KW-1133">Transmembrane helix</keyword>
<dbReference type="EMBL" id="BNBO01000025">
    <property type="protein sequence ID" value="GHH75370.1"/>
    <property type="molecule type" value="Genomic_DNA"/>
</dbReference>
<comment type="caution">
    <text evidence="10">The sequence shown here is derived from an EMBL/GenBank/DDBJ whole genome shotgun (WGS) entry which is preliminary data.</text>
</comment>
<evidence type="ECO:0000256" key="7">
    <source>
        <dbReference type="RuleBase" id="RU363032"/>
    </source>
</evidence>
<feature type="transmembrane region" description="Helical" evidence="7">
    <location>
        <begin position="151"/>
        <end position="171"/>
    </location>
</feature>
<dbReference type="RefSeq" id="WP_190212604.1">
    <property type="nucleotide sequence ID" value="NZ_BNBO01000025.1"/>
</dbReference>
<evidence type="ECO:0000259" key="9">
    <source>
        <dbReference type="PROSITE" id="PS50928"/>
    </source>
</evidence>
<dbReference type="PANTHER" id="PTHR30193:SF41">
    <property type="entry name" value="DIACETYLCHITOBIOSE UPTAKE SYSTEM PERMEASE PROTEIN NGCF"/>
    <property type="match status" value="1"/>
</dbReference>
<evidence type="ECO:0000256" key="4">
    <source>
        <dbReference type="ARBA" id="ARBA00022692"/>
    </source>
</evidence>